<feature type="region of interest" description="Disordered" evidence="3">
    <location>
        <begin position="1"/>
        <end position="22"/>
    </location>
</feature>
<evidence type="ECO:0000256" key="1">
    <source>
        <dbReference type="ARBA" id="ARBA00005736"/>
    </source>
</evidence>
<keyword evidence="2" id="KW-0819">tRNA processing</keyword>
<name>A5DZI6_LODEL</name>
<dbReference type="HOGENOM" id="CLU_028449_1_0_1"/>
<dbReference type="OMA" id="MYMRLRH"/>
<dbReference type="PANTHER" id="PTHR21027:SF1">
    <property type="entry name" value="TRNA-SPLICING ENDONUCLEASE SUBUNIT SEN54"/>
    <property type="match status" value="1"/>
</dbReference>
<gene>
    <name evidence="5" type="ORF">LELG_02773</name>
</gene>
<dbReference type="InParanoid" id="A5DZI6"/>
<dbReference type="InterPro" id="IPR024336">
    <property type="entry name" value="tRNA_splic_suSen54_N"/>
</dbReference>
<dbReference type="GO" id="GO:0000379">
    <property type="term" value="P:tRNA-type intron splice site recognition and cleavage"/>
    <property type="evidence" value="ECO:0007669"/>
    <property type="project" value="TreeGrafter"/>
</dbReference>
<keyword evidence="6" id="KW-1185">Reference proteome</keyword>
<dbReference type="KEGG" id="lel:PVL30_003617"/>
<reference evidence="5 6" key="1">
    <citation type="journal article" date="2009" name="Nature">
        <title>Evolution of pathogenicity and sexual reproduction in eight Candida genomes.</title>
        <authorList>
            <person name="Butler G."/>
            <person name="Rasmussen M.D."/>
            <person name="Lin M.F."/>
            <person name="Santos M.A."/>
            <person name="Sakthikumar S."/>
            <person name="Munro C.A."/>
            <person name="Rheinbay E."/>
            <person name="Grabherr M."/>
            <person name="Forche A."/>
            <person name="Reedy J.L."/>
            <person name="Agrafioti I."/>
            <person name="Arnaud M.B."/>
            <person name="Bates S."/>
            <person name="Brown A.J."/>
            <person name="Brunke S."/>
            <person name="Costanzo M.C."/>
            <person name="Fitzpatrick D.A."/>
            <person name="de Groot P.W."/>
            <person name="Harris D."/>
            <person name="Hoyer L.L."/>
            <person name="Hube B."/>
            <person name="Klis F.M."/>
            <person name="Kodira C."/>
            <person name="Lennard N."/>
            <person name="Logue M.E."/>
            <person name="Martin R."/>
            <person name="Neiman A.M."/>
            <person name="Nikolaou E."/>
            <person name="Quail M.A."/>
            <person name="Quinn J."/>
            <person name="Santos M.C."/>
            <person name="Schmitzberger F.F."/>
            <person name="Sherlock G."/>
            <person name="Shah P."/>
            <person name="Silverstein K.A."/>
            <person name="Skrzypek M.S."/>
            <person name="Soll D."/>
            <person name="Staggs R."/>
            <person name="Stansfield I."/>
            <person name="Stumpf M.P."/>
            <person name="Sudbery P.E."/>
            <person name="Srikantha T."/>
            <person name="Zeng Q."/>
            <person name="Berman J."/>
            <person name="Berriman M."/>
            <person name="Heitman J."/>
            <person name="Gow N.A."/>
            <person name="Lorenz M.C."/>
            <person name="Birren B.W."/>
            <person name="Kellis M."/>
            <person name="Cuomo C.A."/>
        </authorList>
    </citation>
    <scope>NUCLEOTIDE SEQUENCE [LARGE SCALE GENOMIC DNA]</scope>
    <source>
        <strain evidence="6">ATCC 11503 / BCRC 21390 / CBS 2605 / JCM 1781 / NBRC 1676 / NRRL YB-4239</strain>
    </source>
</reference>
<dbReference type="PANTHER" id="PTHR21027">
    <property type="entry name" value="TRNA-SPLICING ENDONUCLEASE SUBUNIT SEN54"/>
    <property type="match status" value="1"/>
</dbReference>
<comment type="similarity">
    <text evidence="1">Belongs to the SEN54 family.</text>
</comment>
<dbReference type="OrthoDB" id="408683at2759"/>
<dbReference type="EMBL" id="CH981526">
    <property type="protein sequence ID" value="EDK44594.1"/>
    <property type="molecule type" value="Genomic_DNA"/>
</dbReference>
<sequence>MSHNVYNNDYDADDDDDGSQIRPSKVILEDDDEVQDWKLLGQPQNRGPQASICKSSSITTTTKTTTNATAAIATATAAAPLASSSIPRRGEKEFEPDGTQVQISSLEESQNAMFNALLNTRGHHLRQKLVGVWSMRLQECLIFNIRGKFFQDMGAAKGSVVYLNAVETVYLCERGSLVVYLSNDEFDLWLTGSMEPEDFDVETKLMALDLEFLYCLTKINLSKYLVYSHLKRLGYIVLEHHNEIKSASEFDIKEETELEDVSFWKLPRKWGVLSYPALHNRHMSTANYFKYTPIFKAIAIQHLKIAESKNSLQHSKLQLTYNVWKPTPSFSKKNPPKPDFQLVVVDAEKTPMYLSYAQINNLQQQLAQIEVLDKLQTNKNPKPSVKKKEPRVESKKQIQAKRNAERQSKLDISIQERNTYLRKRDESWKNGFDKVIAAVVNQGLISFVQLSSGNFRCLESDAKKVLDLIYPERDHSLVYNEI</sequence>
<dbReference type="GeneID" id="5233571"/>
<dbReference type="STRING" id="379508.A5DZI6"/>
<accession>A5DZI6</accession>
<feature type="domain" description="tRNA-splicing endonuclease subunit Sen54 N-terminal" evidence="4">
    <location>
        <begin position="114"/>
        <end position="180"/>
    </location>
</feature>
<dbReference type="Pfam" id="PF12928">
    <property type="entry name" value="tRNA_int_end_N2"/>
    <property type="match status" value="1"/>
</dbReference>
<evidence type="ECO:0000313" key="6">
    <source>
        <dbReference type="Proteomes" id="UP000001996"/>
    </source>
</evidence>
<dbReference type="FunCoup" id="A5DZI6">
    <property type="interactions" value="53"/>
</dbReference>
<dbReference type="VEuPathDB" id="FungiDB:LELG_02773"/>
<feature type="region of interest" description="Disordered" evidence="3">
    <location>
        <begin position="377"/>
        <end position="409"/>
    </location>
</feature>
<evidence type="ECO:0000256" key="2">
    <source>
        <dbReference type="ARBA" id="ARBA00022694"/>
    </source>
</evidence>
<proteinExistence type="inferred from homology"/>
<dbReference type="Proteomes" id="UP000001996">
    <property type="component" value="Unassembled WGS sequence"/>
</dbReference>
<dbReference type="GO" id="GO:0000214">
    <property type="term" value="C:tRNA-intron endonuclease complex"/>
    <property type="evidence" value="ECO:0007669"/>
    <property type="project" value="TreeGrafter"/>
</dbReference>
<protein>
    <recommendedName>
        <fullName evidence="4">tRNA-splicing endonuclease subunit Sen54 N-terminal domain-containing protein</fullName>
    </recommendedName>
</protein>
<organism evidence="5 6">
    <name type="scientific">Lodderomyces elongisporus (strain ATCC 11503 / CBS 2605 / JCM 1781 / NBRC 1676 / NRRL YB-4239)</name>
    <name type="common">Yeast</name>
    <name type="synonym">Saccharomyces elongisporus</name>
    <dbReference type="NCBI Taxonomy" id="379508"/>
    <lineage>
        <taxon>Eukaryota</taxon>
        <taxon>Fungi</taxon>
        <taxon>Dikarya</taxon>
        <taxon>Ascomycota</taxon>
        <taxon>Saccharomycotina</taxon>
        <taxon>Pichiomycetes</taxon>
        <taxon>Debaryomycetaceae</taxon>
        <taxon>Candida/Lodderomyces clade</taxon>
        <taxon>Lodderomyces</taxon>
    </lineage>
</organism>
<evidence type="ECO:0000313" key="5">
    <source>
        <dbReference type="EMBL" id="EDK44594.1"/>
    </source>
</evidence>
<evidence type="ECO:0000256" key="3">
    <source>
        <dbReference type="SAM" id="MobiDB-lite"/>
    </source>
</evidence>
<evidence type="ECO:0000259" key="4">
    <source>
        <dbReference type="Pfam" id="PF12928"/>
    </source>
</evidence>
<dbReference type="eggNOG" id="KOG4772">
    <property type="taxonomic scope" value="Eukaryota"/>
</dbReference>
<dbReference type="InterPro" id="IPR024337">
    <property type="entry name" value="tRNA_splic_suSen54"/>
</dbReference>
<feature type="compositionally biased region" description="Basic and acidic residues" evidence="3">
    <location>
        <begin position="386"/>
        <end position="409"/>
    </location>
</feature>
<dbReference type="AlphaFoldDB" id="A5DZI6"/>